<dbReference type="STRING" id="441112.SAMN04488094_102353"/>
<dbReference type="EMBL" id="FOLG01000002">
    <property type="protein sequence ID" value="SFC04732.1"/>
    <property type="molecule type" value="Genomic_DNA"/>
</dbReference>
<sequence length="294" mass="33393">MTRGASQSQSRSDSDQPEWRHRLERHGVEHGFHRQLDARHGALFTEDDDTLIVTFEPLESFREGPAPHLPLGLAVAGREGWSHLCLYCDGTTFFRSDAVYAFFDELIDEGFFDDFDRVIFYGAGPCGYAAAAFSVAAPGATVLLVRPLATLAPEMTAWDRRFPALRKTDFETRYGYAPAMLEAAERIILIHDPSVAEDAMHATLFARPDILRLDCRWLGKTPEVDLQQMGVLIPLLRALGKPDYKAADFFELYRARLGHTPYLRRVARKLDREKRPALRNQWSRAAEKRLLEEA</sequence>
<organism evidence="1 2">
    <name type="scientific">Tropicimonas isoalkanivorans</name>
    <dbReference type="NCBI Taxonomy" id="441112"/>
    <lineage>
        <taxon>Bacteria</taxon>
        <taxon>Pseudomonadati</taxon>
        <taxon>Pseudomonadota</taxon>
        <taxon>Alphaproteobacteria</taxon>
        <taxon>Rhodobacterales</taxon>
        <taxon>Roseobacteraceae</taxon>
        <taxon>Tropicimonas</taxon>
    </lineage>
</organism>
<proteinExistence type="predicted"/>
<dbReference type="OrthoDB" id="7840273at2"/>
<gene>
    <name evidence="1" type="ORF">SAMN04488094_102353</name>
</gene>
<evidence type="ECO:0000313" key="1">
    <source>
        <dbReference type="EMBL" id="SFC04732.1"/>
    </source>
</evidence>
<reference evidence="1 2" key="1">
    <citation type="submission" date="2016-10" db="EMBL/GenBank/DDBJ databases">
        <authorList>
            <person name="de Groot N.N."/>
        </authorList>
    </citation>
    <scope>NUCLEOTIDE SEQUENCE [LARGE SCALE GENOMIC DNA]</scope>
    <source>
        <strain evidence="1 2">DSM 19548</strain>
    </source>
</reference>
<dbReference type="Proteomes" id="UP000198728">
    <property type="component" value="Unassembled WGS sequence"/>
</dbReference>
<keyword evidence="2" id="KW-1185">Reference proteome</keyword>
<dbReference type="RefSeq" id="WP_143089824.1">
    <property type="nucleotide sequence ID" value="NZ_FOLG01000002.1"/>
</dbReference>
<protein>
    <recommendedName>
        <fullName evidence="3">Phosphoadenosine phosphosulfate reductase</fullName>
    </recommendedName>
</protein>
<dbReference type="AlphaFoldDB" id="A0A1I1G0B9"/>
<evidence type="ECO:0000313" key="2">
    <source>
        <dbReference type="Proteomes" id="UP000198728"/>
    </source>
</evidence>
<evidence type="ECO:0008006" key="3">
    <source>
        <dbReference type="Google" id="ProtNLM"/>
    </source>
</evidence>
<accession>A0A1I1G0B9</accession>
<name>A0A1I1G0B9_9RHOB</name>